<dbReference type="AlphaFoldDB" id="A0A6V8PEJ3"/>
<accession>A0A6V8PEJ3</accession>
<dbReference type="Proteomes" id="UP000588083">
    <property type="component" value="Unassembled WGS sequence"/>
</dbReference>
<dbReference type="EMBL" id="BLRZ01000179">
    <property type="protein sequence ID" value="GFP31149.1"/>
    <property type="molecule type" value="Genomic_DNA"/>
</dbReference>
<evidence type="ECO:0000313" key="2">
    <source>
        <dbReference type="Proteomes" id="UP000588083"/>
    </source>
</evidence>
<proteinExistence type="predicted"/>
<keyword evidence="2" id="KW-1185">Reference proteome</keyword>
<organism evidence="1 2">
    <name type="scientific">Candidatus Hakubella thermalkaliphila</name>
    <dbReference type="NCBI Taxonomy" id="2754717"/>
    <lineage>
        <taxon>Bacteria</taxon>
        <taxon>Bacillati</taxon>
        <taxon>Actinomycetota</taxon>
        <taxon>Actinomycetota incertae sedis</taxon>
        <taxon>Candidatus Hakubellales</taxon>
        <taxon>Candidatus Hakubellaceae</taxon>
        <taxon>Candidatus Hakubella</taxon>
    </lineage>
</organism>
<protein>
    <submittedName>
        <fullName evidence="1">Uncharacterized protein</fullName>
    </submittedName>
</protein>
<comment type="caution">
    <text evidence="1">The sequence shown here is derived from an EMBL/GenBank/DDBJ whole genome shotgun (WGS) entry which is preliminary data.</text>
</comment>
<evidence type="ECO:0000313" key="1">
    <source>
        <dbReference type="EMBL" id="GFP31149.1"/>
    </source>
</evidence>
<name>A0A6V8PEJ3_9ACTN</name>
<sequence length="35" mass="4155">MGTRWFLIEEVSEGLRIFIKDLLNNLGYKNVSERI</sequence>
<gene>
    <name evidence="1" type="ORF">HKBW3S34_02068</name>
</gene>
<reference evidence="1 2" key="1">
    <citation type="journal article" date="2020" name="Front. Microbiol.">
        <title>Single-cell genomics of novel Actinobacteria with the Wood-Ljungdahl pathway discovered in a serpentinizing system.</title>
        <authorList>
            <person name="Merino N."/>
            <person name="Kawai M."/>
            <person name="Boyd E.S."/>
            <person name="Colman D.R."/>
            <person name="McGlynn S.E."/>
            <person name="Nealson K.H."/>
            <person name="Kurokawa K."/>
            <person name="Hongoh Y."/>
        </authorList>
    </citation>
    <scope>NUCLEOTIDE SEQUENCE [LARGE SCALE GENOMIC DNA]</scope>
    <source>
        <strain evidence="1 2">S34</strain>
    </source>
</reference>